<dbReference type="Gene3D" id="3.40.50.720">
    <property type="entry name" value="NAD(P)-binding Rossmann-like Domain"/>
    <property type="match status" value="1"/>
</dbReference>
<accession>A0A8H6T6B4</accession>
<dbReference type="SUPFAM" id="SSF52309">
    <property type="entry name" value="N-(deoxy)ribosyltransferase-like"/>
    <property type="match status" value="1"/>
</dbReference>
<evidence type="ECO:0000256" key="6">
    <source>
        <dbReference type="SAM" id="SignalP"/>
    </source>
</evidence>
<keyword evidence="4" id="KW-0520">NAD</keyword>
<gene>
    <name evidence="7" type="ORF">MIND_00396200</name>
</gene>
<dbReference type="EMBL" id="JACAZF010000003">
    <property type="protein sequence ID" value="KAF7310225.1"/>
    <property type="molecule type" value="Genomic_DNA"/>
</dbReference>
<keyword evidence="6" id="KW-0732">Signal</keyword>
<evidence type="ECO:0000256" key="4">
    <source>
        <dbReference type="ARBA" id="ARBA00023027"/>
    </source>
</evidence>
<dbReference type="GO" id="GO:0016020">
    <property type="term" value="C:membrane"/>
    <property type="evidence" value="ECO:0007669"/>
    <property type="project" value="UniProtKB-ARBA"/>
</dbReference>
<keyword evidence="3" id="KW-0378">Hydrolase</keyword>
<sequence length="208" mass="22359">MKFFTFAVAALASFASLASAAPVPVTVPVEAIEARGELAARAPPKVPTPQEFINTGLIKAPRRDKAFFWTGVQNQVGDARRLRSVALDVAAKNGFDIVGEMLSDAALRLINGPKAPVTQLKAADAVKFVEQFWDNASAAFAELTTGQVTVMMEGDPSTGPQPEASSVFQRIERPILEERASFGVQAVTGVDRIGRDFQTTKLRVPFQV</sequence>
<dbReference type="InterPro" id="IPR003193">
    <property type="entry name" value="ADP-ribosyl_cyclase"/>
</dbReference>
<keyword evidence="8" id="KW-1185">Reference proteome</keyword>
<proteinExistence type="inferred from homology"/>
<feature type="chain" id="PRO_5034471696" evidence="6">
    <location>
        <begin position="21"/>
        <end position="208"/>
    </location>
</feature>
<dbReference type="OrthoDB" id="2960696at2759"/>
<evidence type="ECO:0000256" key="2">
    <source>
        <dbReference type="ARBA" id="ARBA00022679"/>
    </source>
</evidence>
<evidence type="ECO:0000256" key="3">
    <source>
        <dbReference type="ARBA" id="ARBA00022801"/>
    </source>
</evidence>
<dbReference type="RefSeq" id="XP_037223675.1">
    <property type="nucleotide sequence ID" value="XM_037360790.1"/>
</dbReference>
<comment type="caution">
    <text evidence="7">The sequence shown here is derived from an EMBL/GenBank/DDBJ whole genome shotgun (WGS) entry which is preliminary data.</text>
</comment>
<name>A0A8H6T6B4_9AGAR</name>
<reference evidence="7" key="1">
    <citation type="submission" date="2020-05" db="EMBL/GenBank/DDBJ databases">
        <title>Mycena genomes resolve the evolution of fungal bioluminescence.</title>
        <authorList>
            <person name="Tsai I.J."/>
        </authorList>
    </citation>
    <scope>NUCLEOTIDE SEQUENCE</scope>
    <source>
        <strain evidence="7">171206Taipei</strain>
    </source>
</reference>
<keyword evidence="2" id="KW-0808">Transferase</keyword>
<dbReference type="Pfam" id="PF02267">
    <property type="entry name" value="Rib_hydrolayse"/>
    <property type="match status" value="1"/>
</dbReference>
<evidence type="ECO:0000313" key="7">
    <source>
        <dbReference type="EMBL" id="KAF7310225.1"/>
    </source>
</evidence>
<evidence type="ECO:0000256" key="1">
    <source>
        <dbReference type="ARBA" id="ARBA00005406"/>
    </source>
</evidence>
<comment type="similarity">
    <text evidence="1">Belongs to the ADP-ribosyl cyclase family.</text>
</comment>
<keyword evidence="5" id="KW-1015">Disulfide bond</keyword>
<dbReference type="Proteomes" id="UP000636479">
    <property type="component" value="Unassembled WGS sequence"/>
</dbReference>
<protein>
    <submittedName>
        <fullName evidence="7">Uncharacterized protein</fullName>
    </submittedName>
</protein>
<dbReference type="AlphaFoldDB" id="A0A8H6T6B4"/>
<evidence type="ECO:0000256" key="5">
    <source>
        <dbReference type="ARBA" id="ARBA00023157"/>
    </source>
</evidence>
<organism evidence="7 8">
    <name type="scientific">Mycena indigotica</name>
    <dbReference type="NCBI Taxonomy" id="2126181"/>
    <lineage>
        <taxon>Eukaryota</taxon>
        <taxon>Fungi</taxon>
        <taxon>Dikarya</taxon>
        <taxon>Basidiomycota</taxon>
        <taxon>Agaricomycotina</taxon>
        <taxon>Agaricomycetes</taxon>
        <taxon>Agaricomycetidae</taxon>
        <taxon>Agaricales</taxon>
        <taxon>Marasmiineae</taxon>
        <taxon>Mycenaceae</taxon>
        <taxon>Mycena</taxon>
    </lineage>
</organism>
<dbReference type="GeneID" id="59343306"/>
<evidence type="ECO:0000313" key="8">
    <source>
        <dbReference type="Proteomes" id="UP000636479"/>
    </source>
</evidence>
<dbReference type="GO" id="GO:0016740">
    <property type="term" value="F:transferase activity"/>
    <property type="evidence" value="ECO:0007669"/>
    <property type="project" value="UniProtKB-KW"/>
</dbReference>
<dbReference type="GO" id="GO:0061809">
    <property type="term" value="F:NAD+ nucleosidase activity, cyclic ADP-ribose generating"/>
    <property type="evidence" value="ECO:0007669"/>
    <property type="project" value="InterPro"/>
</dbReference>
<feature type="signal peptide" evidence="6">
    <location>
        <begin position="1"/>
        <end position="20"/>
    </location>
</feature>